<reference evidence="1 2" key="1">
    <citation type="submission" date="2019-07" db="EMBL/GenBank/DDBJ databases">
        <title>Lentzea xizangensis sp. nov., isolated from Qinghai-Tibetan Plateau Soils.</title>
        <authorList>
            <person name="Huang J."/>
        </authorList>
    </citation>
    <scope>NUCLEOTIDE SEQUENCE [LARGE SCALE GENOMIC DNA]</scope>
    <source>
        <strain evidence="1 2">FXJ1.1311</strain>
    </source>
</reference>
<dbReference type="AlphaFoldDB" id="A0A563EHK3"/>
<evidence type="ECO:0000313" key="2">
    <source>
        <dbReference type="Proteomes" id="UP000316639"/>
    </source>
</evidence>
<accession>A0A563EHK3</accession>
<dbReference type="RefSeq" id="WP_146359179.1">
    <property type="nucleotide sequence ID" value="NZ_VOBR01000037.1"/>
</dbReference>
<organism evidence="1 2">
    <name type="scientific">Lentzea tibetensis</name>
    <dbReference type="NCBI Taxonomy" id="2591470"/>
    <lineage>
        <taxon>Bacteria</taxon>
        <taxon>Bacillati</taxon>
        <taxon>Actinomycetota</taxon>
        <taxon>Actinomycetes</taxon>
        <taxon>Pseudonocardiales</taxon>
        <taxon>Pseudonocardiaceae</taxon>
        <taxon>Lentzea</taxon>
    </lineage>
</organism>
<sequence length="95" mass="10775">MDDTRLLEDLKQLMQAELSASEKRTEKRTADLIAASEKRLKESLASKANLEVLEKHIDEKFDSVLNAVGERLNDTESVVEDHGQRIGRLERLLAD</sequence>
<keyword evidence="2" id="KW-1185">Reference proteome</keyword>
<name>A0A563EHK3_9PSEU</name>
<dbReference type="EMBL" id="VOBR01000037">
    <property type="protein sequence ID" value="TWP45974.1"/>
    <property type="molecule type" value="Genomic_DNA"/>
</dbReference>
<gene>
    <name evidence="1" type="ORF">FKR81_37775</name>
</gene>
<protein>
    <submittedName>
        <fullName evidence="1">Uncharacterized protein</fullName>
    </submittedName>
</protein>
<comment type="caution">
    <text evidence="1">The sequence shown here is derived from an EMBL/GenBank/DDBJ whole genome shotgun (WGS) entry which is preliminary data.</text>
</comment>
<proteinExistence type="predicted"/>
<evidence type="ECO:0000313" key="1">
    <source>
        <dbReference type="EMBL" id="TWP45974.1"/>
    </source>
</evidence>
<dbReference type="Proteomes" id="UP000316639">
    <property type="component" value="Unassembled WGS sequence"/>
</dbReference>